<keyword evidence="1" id="KW-0472">Membrane</keyword>
<name>A0A543CH83_9ACTN</name>
<dbReference type="EMBL" id="VFOZ01000001">
    <property type="protein sequence ID" value="TQL96277.1"/>
    <property type="molecule type" value="Genomic_DNA"/>
</dbReference>
<keyword evidence="1" id="KW-0812">Transmembrane</keyword>
<feature type="transmembrane region" description="Helical" evidence="1">
    <location>
        <begin position="197"/>
        <end position="216"/>
    </location>
</feature>
<sequence>MREGHEMRWGGLAGIGAVILAIVARIVMGGAPRSTDTMGVIASYLNDNRGRILLAAILYSIAIALFLWFGATLAAAFRRADDRSDLPAIVLAGFIFVSAIAFVAISLFGATVYALTVHAGLLILAAVPYSATAVMATIAGIAMALPLAAVAMAIARTHVFPMWMAIFAGIVALISLVAAFTVWATKGAWAPGGWVPTYIPMVLLGLWILAASGLLVREHLPMMRTRASHIMGA</sequence>
<evidence type="ECO:0000256" key="1">
    <source>
        <dbReference type="SAM" id="Phobius"/>
    </source>
</evidence>
<comment type="caution">
    <text evidence="2">The sequence shown here is derived from an EMBL/GenBank/DDBJ whole genome shotgun (WGS) entry which is preliminary data.</text>
</comment>
<dbReference type="AlphaFoldDB" id="A0A543CH83"/>
<reference evidence="2 3" key="1">
    <citation type="submission" date="2019-06" db="EMBL/GenBank/DDBJ databases">
        <title>Sequencing the genomes of 1000 actinobacteria strains.</title>
        <authorList>
            <person name="Klenk H.-P."/>
        </authorList>
    </citation>
    <scope>NUCLEOTIDE SEQUENCE [LARGE SCALE GENOMIC DNA]</scope>
    <source>
        <strain evidence="2 3">DSM 102200</strain>
    </source>
</reference>
<feature type="transmembrane region" description="Helical" evidence="1">
    <location>
        <begin position="89"/>
        <end position="115"/>
    </location>
</feature>
<feature type="transmembrane region" description="Helical" evidence="1">
    <location>
        <begin position="12"/>
        <end position="32"/>
    </location>
</feature>
<feature type="transmembrane region" description="Helical" evidence="1">
    <location>
        <begin position="162"/>
        <end position="185"/>
    </location>
</feature>
<evidence type="ECO:0008006" key="4">
    <source>
        <dbReference type="Google" id="ProtNLM"/>
    </source>
</evidence>
<dbReference type="Proteomes" id="UP000316096">
    <property type="component" value="Unassembled WGS sequence"/>
</dbReference>
<keyword evidence="1" id="KW-1133">Transmembrane helix</keyword>
<dbReference type="RefSeq" id="WP_141955151.1">
    <property type="nucleotide sequence ID" value="NZ_VFOZ01000001.1"/>
</dbReference>
<keyword evidence="3" id="KW-1185">Reference proteome</keyword>
<accession>A0A543CH83</accession>
<protein>
    <recommendedName>
        <fullName evidence="4">DUF4386 family protein</fullName>
    </recommendedName>
</protein>
<evidence type="ECO:0000313" key="3">
    <source>
        <dbReference type="Proteomes" id="UP000316096"/>
    </source>
</evidence>
<organism evidence="2 3">
    <name type="scientific">Actinoallomurus bryophytorum</name>
    <dbReference type="NCBI Taxonomy" id="1490222"/>
    <lineage>
        <taxon>Bacteria</taxon>
        <taxon>Bacillati</taxon>
        <taxon>Actinomycetota</taxon>
        <taxon>Actinomycetes</taxon>
        <taxon>Streptosporangiales</taxon>
        <taxon>Thermomonosporaceae</taxon>
        <taxon>Actinoallomurus</taxon>
    </lineage>
</organism>
<feature type="transmembrane region" description="Helical" evidence="1">
    <location>
        <begin position="121"/>
        <end position="150"/>
    </location>
</feature>
<feature type="transmembrane region" description="Helical" evidence="1">
    <location>
        <begin position="52"/>
        <end position="77"/>
    </location>
</feature>
<gene>
    <name evidence="2" type="ORF">FB559_1803</name>
</gene>
<dbReference type="OrthoDB" id="4719935at2"/>
<evidence type="ECO:0000313" key="2">
    <source>
        <dbReference type="EMBL" id="TQL96277.1"/>
    </source>
</evidence>
<proteinExistence type="predicted"/>